<dbReference type="GO" id="GO:0005829">
    <property type="term" value="C:cytosol"/>
    <property type="evidence" value="ECO:0007669"/>
    <property type="project" value="TreeGrafter"/>
</dbReference>
<dbReference type="InterPro" id="IPR052814">
    <property type="entry name" value="Peroxisomal_DnaJ"/>
</dbReference>
<proteinExistence type="predicted"/>
<dbReference type="EMBL" id="AQGS01000867">
    <property type="protein sequence ID" value="EPS36551.1"/>
    <property type="molecule type" value="Genomic_DNA"/>
</dbReference>
<dbReference type="InterPro" id="IPR036869">
    <property type="entry name" value="J_dom_sf"/>
</dbReference>
<dbReference type="Pfam" id="PF00226">
    <property type="entry name" value="DnaJ"/>
    <property type="match status" value="1"/>
</dbReference>
<dbReference type="PANTHER" id="PTHR45006">
    <property type="entry name" value="DNAJ-LIKE PROTEIN 1"/>
    <property type="match status" value="1"/>
</dbReference>
<dbReference type="InterPro" id="IPR001623">
    <property type="entry name" value="DnaJ_domain"/>
</dbReference>
<keyword evidence="3" id="KW-1185">Reference proteome</keyword>
<evidence type="ECO:0000313" key="2">
    <source>
        <dbReference type="EMBL" id="EPS36551.1"/>
    </source>
</evidence>
<dbReference type="SMART" id="SM00271">
    <property type="entry name" value="DnaJ"/>
    <property type="match status" value="1"/>
</dbReference>
<gene>
    <name evidence="2" type="ORF">H072_9868</name>
</gene>
<dbReference type="STRING" id="1284197.S8A5Z9"/>
<dbReference type="Pfam" id="PF14308">
    <property type="entry name" value="DnaJ-X"/>
    <property type="match status" value="1"/>
</dbReference>
<accession>S8A5Z9</accession>
<dbReference type="OrthoDB" id="10250354at2759"/>
<dbReference type="InterPro" id="IPR026894">
    <property type="entry name" value="DnaJ_X"/>
</dbReference>
<evidence type="ECO:0000259" key="1">
    <source>
        <dbReference type="PROSITE" id="PS50076"/>
    </source>
</evidence>
<dbReference type="eggNOG" id="KOG0691">
    <property type="taxonomic scope" value="Eukaryota"/>
</dbReference>
<dbReference type="PRINTS" id="PR00625">
    <property type="entry name" value="JDOMAIN"/>
</dbReference>
<dbReference type="Proteomes" id="UP000015100">
    <property type="component" value="Unassembled WGS sequence"/>
</dbReference>
<feature type="domain" description="J" evidence="1">
    <location>
        <begin position="4"/>
        <end position="69"/>
    </location>
</feature>
<dbReference type="OMA" id="LEMYMQN"/>
<dbReference type="Gene3D" id="1.10.287.110">
    <property type="entry name" value="DnaJ domain"/>
    <property type="match status" value="1"/>
</dbReference>
<protein>
    <recommendedName>
        <fullName evidence="1">J domain-containing protein</fullName>
    </recommendedName>
</protein>
<name>S8A5Z9_DACHA</name>
<dbReference type="HOGENOM" id="CLU_025145_3_1_1"/>
<dbReference type="PANTHER" id="PTHR45006:SF1">
    <property type="entry name" value="DNAJ-LIKE PROTEIN 1"/>
    <property type="match status" value="1"/>
</dbReference>
<dbReference type="PROSITE" id="PS50076">
    <property type="entry name" value="DNAJ_2"/>
    <property type="match status" value="1"/>
</dbReference>
<reference evidence="3" key="2">
    <citation type="submission" date="2013-04" db="EMBL/GenBank/DDBJ databases">
        <title>Genomic mechanisms accounting for the adaptation to parasitism in nematode-trapping fungi.</title>
        <authorList>
            <person name="Ahren D.G."/>
        </authorList>
    </citation>
    <scope>NUCLEOTIDE SEQUENCE [LARGE SCALE GENOMIC DNA]</scope>
    <source>
        <strain evidence="3">CBS 200.50</strain>
    </source>
</reference>
<evidence type="ECO:0000313" key="3">
    <source>
        <dbReference type="Proteomes" id="UP000015100"/>
    </source>
</evidence>
<reference evidence="2 3" key="1">
    <citation type="journal article" date="2013" name="PLoS Genet.">
        <title>Genomic mechanisms accounting for the adaptation to parasitism in nematode-trapping fungi.</title>
        <authorList>
            <person name="Meerupati T."/>
            <person name="Andersson K.M."/>
            <person name="Friman E."/>
            <person name="Kumar D."/>
            <person name="Tunlid A."/>
            <person name="Ahren D."/>
        </authorList>
    </citation>
    <scope>NUCLEOTIDE SEQUENCE [LARGE SCALE GENOMIC DNA]</scope>
    <source>
        <strain evidence="2 3">CBS 200.50</strain>
    </source>
</reference>
<dbReference type="GO" id="GO:0016558">
    <property type="term" value="P:protein import into peroxisome matrix"/>
    <property type="evidence" value="ECO:0007669"/>
    <property type="project" value="TreeGrafter"/>
</dbReference>
<comment type="caution">
    <text evidence="2">The sequence shown here is derived from an EMBL/GenBank/DDBJ whole genome shotgun (WGS) entry which is preliminary data.</text>
</comment>
<dbReference type="SUPFAM" id="SSF46565">
    <property type="entry name" value="Chaperone J-domain"/>
    <property type="match status" value="1"/>
</dbReference>
<sequence>MDTYYYDLLEINSQSTDIDIKKAYRRLAFINHPDKNPGDENAHQKFLEIAEAYQVLTDPELRAQYDKDYQLYEFARFLIAIGILETSHPNDDFDPERYREEQEKNREQIKQEKITKFHEEMKEKREKRVIDVAEKLIERLDLFPSDPQKEKGFRISIQREAEHLKLESFGVHILNTIGEVFISKGNEYGWYRSFGRLSAAYYYPHEKYAAARDTAKTVWNLLDAQKAIREARLDDMEESDANKIKQERGIEEQKLIETIASGKMLLSCWGLVRKDLMGILKEACNLALYDPNIQSDSIERRAKGLMIIGKVFIDMIK</sequence>
<organism evidence="2 3">
    <name type="scientific">Dactylellina haptotyla (strain CBS 200.50)</name>
    <name type="common">Nematode-trapping fungus</name>
    <name type="synonym">Monacrosporium haptotylum</name>
    <dbReference type="NCBI Taxonomy" id="1284197"/>
    <lineage>
        <taxon>Eukaryota</taxon>
        <taxon>Fungi</taxon>
        <taxon>Dikarya</taxon>
        <taxon>Ascomycota</taxon>
        <taxon>Pezizomycotina</taxon>
        <taxon>Orbiliomycetes</taxon>
        <taxon>Orbiliales</taxon>
        <taxon>Orbiliaceae</taxon>
        <taxon>Dactylellina</taxon>
    </lineage>
</organism>
<dbReference type="AlphaFoldDB" id="S8A5Z9"/>
<dbReference type="CDD" id="cd06257">
    <property type="entry name" value="DnaJ"/>
    <property type="match status" value="1"/>
</dbReference>